<feature type="compositionally biased region" description="Polar residues" evidence="1">
    <location>
        <begin position="1"/>
        <end position="11"/>
    </location>
</feature>
<evidence type="ECO:0000313" key="2">
    <source>
        <dbReference type="EMBL" id="KAK4740912.1"/>
    </source>
</evidence>
<proteinExistence type="predicted"/>
<gene>
    <name evidence="2" type="ORF">SAY87_024500</name>
</gene>
<reference evidence="2 3" key="1">
    <citation type="journal article" date="2023" name="Hortic Res">
        <title>Pangenome of water caltrop reveals structural variations and asymmetric subgenome divergence after allopolyploidization.</title>
        <authorList>
            <person name="Zhang X."/>
            <person name="Chen Y."/>
            <person name="Wang L."/>
            <person name="Yuan Y."/>
            <person name="Fang M."/>
            <person name="Shi L."/>
            <person name="Lu R."/>
            <person name="Comes H.P."/>
            <person name="Ma Y."/>
            <person name="Chen Y."/>
            <person name="Huang G."/>
            <person name="Zhou Y."/>
            <person name="Zheng Z."/>
            <person name="Qiu Y."/>
        </authorList>
    </citation>
    <scope>NUCLEOTIDE SEQUENCE [LARGE SCALE GENOMIC DNA]</scope>
    <source>
        <tissue evidence="2">Roots</tissue>
    </source>
</reference>
<name>A0AAN7GKY4_9MYRT</name>
<feature type="region of interest" description="Disordered" evidence="1">
    <location>
        <begin position="1"/>
        <end position="72"/>
    </location>
</feature>
<protein>
    <submittedName>
        <fullName evidence="2">Uncharacterized protein</fullName>
    </submittedName>
</protein>
<accession>A0AAN7GKY4</accession>
<evidence type="ECO:0000256" key="1">
    <source>
        <dbReference type="SAM" id="MobiDB-lite"/>
    </source>
</evidence>
<dbReference type="EMBL" id="JAXIOK010000024">
    <property type="protein sequence ID" value="KAK4740912.1"/>
    <property type="molecule type" value="Genomic_DNA"/>
</dbReference>
<dbReference type="Proteomes" id="UP001345219">
    <property type="component" value="Chromosome 19"/>
</dbReference>
<feature type="compositionally biased region" description="Basic residues" evidence="1">
    <location>
        <begin position="54"/>
        <end position="72"/>
    </location>
</feature>
<evidence type="ECO:0000313" key="3">
    <source>
        <dbReference type="Proteomes" id="UP001345219"/>
    </source>
</evidence>
<keyword evidence="3" id="KW-1185">Reference proteome</keyword>
<feature type="compositionally biased region" description="Polar residues" evidence="1">
    <location>
        <begin position="29"/>
        <end position="44"/>
    </location>
</feature>
<comment type="caution">
    <text evidence="2">The sequence shown here is derived from an EMBL/GenBank/DDBJ whole genome shotgun (WGS) entry which is preliminary data.</text>
</comment>
<dbReference type="AlphaFoldDB" id="A0AAN7GKY4"/>
<sequence>MHRQLQWSPTPGDQLPAGDLGDTSDTRRGGSTSFEDASLCSSAGMTDHNLNCRRGSHPNRRRSSFIRHHRES</sequence>
<organism evidence="2 3">
    <name type="scientific">Trapa incisa</name>
    <dbReference type="NCBI Taxonomy" id="236973"/>
    <lineage>
        <taxon>Eukaryota</taxon>
        <taxon>Viridiplantae</taxon>
        <taxon>Streptophyta</taxon>
        <taxon>Embryophyta</taxon>
        <taxon>Tracheophyta</taxon>
        <taxon>Spermatophyta</taxon>
        <taxon>Magnoliopsida</taxon>
        <taxon>eudicotyledons</taxon>
        <taxon>Gunneridae</taxon>
        <taxon>Pentapetalae</taxon>
        <taxon>rosids</taxon>
        <taxon>malvids</taxon>
        <taxon>Myrtales</taxon>
        <taxon>Lythraceae</taxon>
        <taxon>Trapa</taxon>
    </lineage>
</organism>